<feature type="transmembrane region" description="Helical" evidence="6">
    <location>
        <begin position="375"/>
        <end position="398"/>
    </location>
</feature>
<evidence type="ECO:0000259" key="7">
    <source>
        <dbReference type="PROSITE" id="PS50262"/>
    </source>
</evidence>
<comment type="subcellular location">
    <subcellularLocation>
        <location evidence="1">Cell membrane</location>
        <topology evidence="1">Multi-pass membrane protein</topology>
    </subcellularLocation>
</comment>
<evidence type="ECO:0000256" key="5">
    <source>
        <dbReference type="ARBA" id="ARBA00023136"/>
    </source>
</evidence>
<dbReference type="PANTHER" id="PTHR22750">
    <property type="entry name" value="G-PROTEIN COUPLED RECEPTOR"/>
    <property type="match status" value="1"/>
</dbReference>
<dbReference type="EMBL" id="CAWYQH010000108">
    <property type="protein sequence ID" value="CAK8689687.1"/>
    <property type="molecule type" value="Genomic_DNA"/>
</dbReference>
<evidence type="ECO:0000256" key="1">
    <source>
        <dbReference type="ARBA" id="ARBA00004651"/>
    </source>
</evidence>
<feature type="transmembrane region" description="Helical" evidence="6">
    <location>
        <begin position="62"/>
        <end position="85"/>
    </location>
</feature>
<dbReference type="PRINTS" id="PR00237">
    <property type="entry name" value="GPCRRHODOPSN"/>
</dbReference>
<name>A0ABP0GD69_CLALP</name>
<evidence type="ECO:0000256" key="6">
    <source>
        <dbReference type="SAM" id="Phobius"/>
    </source>
</evidence>
<dbReference type="PROSITE" id="PS50262">
    <property type="entry name" value="G_PROTEIN_RECEP_F1_2"/>
    <property type="match status" value="1"/>
</dbReference>
<feature type="transmembrane region" description="Helical" evidence="6">
    <location>
        <begin position="26"/>
        <end position="50"/>
    </location>
</feature>
<evidence type="ECO:0000313" key="8">
    <source>
        <dbReference type="EMBL" id="CAK8689687.1"/>
    </source>
</evidence>
<feature type="domain" description="G-protein coupled receptors family 1 profile" evidence="7">
    <location>
        <begin position="42"/>
        <end position="395"/>
    </location>
</feature>
<feature type="transmembrane region" description="Helical" evidence="6">
    <location>
        <begin position="342"/>
        <end position="363"/>
    </location>
</feature>
<evidence type="ECO:0000256" key="4">
    <source>
        <dbReference type="ARBA" id="ARBA00022989"/>
    </source>
</evidence>
<gene>
    <name evidence="8" type="ORF">CVLEPA_LOCUS21653</name>
</gene>
<evidence type="ECO:0000256" key="3">
    <source>
        <dbReference type="ARBA" id="ARBA00022692"/>
    </source>
</evidence>
<dbReference type="InterPro" id="IPR000276">
    <property type="entry name" value="GPCR_Rhodpsn"/>
</dbReference>
<dbReference type="InterPro" id="IPR017452">
    <property type="entry name" value="GPCR_Rhodpsn_7TM"/>
</dbReference>
<feature type="transmembrane region" description="Helical" evidence="6">
    <location>
        <begin position="173"/>
        <end position="195"/>
    </location>
</feature>
<reference evidence="8 9" key="1">
    <citation type="submission" date="2024-02" db="EMBL/GenBank/DDBJ databases">
        <authorList>
            <person name="Daric V."/>
            <person name="Darras S."/>
        </authorList>
    </citation>
    <scope>NUCLEOTIDE SEQUENCE [LARGE SCALE GENOMIC DNA]</scope>
</reference>
<proteinExistence type="predicted"/>
<evidence type="ECO:0000313" key="9">
    <source>
        <dbReference type="Proteomes" id="UP001642483"/>
    </source>
</evidence>
<keyword evidence="2" id="KW-1003">Cell membrane</keyword>
<sequence length="429" mass="48521">MDFDFQTNNLSYRISNRSELCKPVPMYSTLAFLIVPIVQVAINVIVIYAAIKNRRKLRHNYVYIYVISTLSANALFGILACYQLTNQVIHFERLWSEANPFSLDNSSFAANVLKGWWVFRTGYMITLFIIMSASISALIFGIRESSYFVGRAACHVPERKSFGKASPKRRKTVIGIVVSIWVLPTILNIVASISWSCVDLCFCTPGYYGQDLFYCQSDVNRHCSRFLQPQRNDFLIVALVIWCCETMSMIIMMVTTVRKYVQIMGTTATPSYSLESVLSATTTAPAQQDNFTPTRMPSIALNIANNRIQEEAENAIDEEQNTAVEKKLGCGYFSHFNYNVKLLVIISCLFMVCTFPMMIIMIVDVASTDYVLNYYVVLLGFVLTLIYSTVSPLILVYYMPGLRLVLKRTFFNCCSVTTITHGSPKSSLS</sequence>
<organism evidence="8 9">
    <name type="scientific">Clavelina lepadiformis</name>
    <name type="common">Light-bulb sea squirt</name>
    <name type="synonym">Ascidia lepadiformis</name>
    <dbReference type="NCBI Taxonomy" id="159417"/>
    <lineage>
        <taxon>Eukaryota</taxon>
        <taxon>Metazoa</taxon>
        <taxon>Chordata</taxon>
        <taxon>Tunicata</taxon>
        <taxon>Ascidiacea</taxon>
        <taxon>Aplousobranchia</taxon>
        <taxon>Clavelinidae</taxon>
        <taxon>Clavelina</taxon>
    </lineage>
</organism>
<dbReference type="Gene3D" id="1.20.1070.10">
    <property type="entry name" value="Rhodopsin 7-helix transmembrane proteins"/>
    <property type="match status" value="1"/>
</dbReference>
<accession>A0ABP0GD69</accession>
<feature type="transmembrane region" description="Helical" evidence="6">
    <location>
        <begin position="123"/>
        <end position="142"/>
    </location>
</feature>
<dbReference type="Proteomes" id="UP001642483">
    <property type="component" value="Unassembled WGS sequence"/>
</dbReference>
<keyword evidence="3 6" id="KW-0812">Transmembrane</keyword>
<keyword evidence="4 6" id="KW-1133">Transmembrane helix</keyword>
<comment type="caution">
    <text evidence="8">The sequence shown here is derived from an EMBL/GenBank/DDBJ whole genome shotgun (WGS) entry which is preliminary data.</text>
</comment>
<dbReference type="SUPFAM" id="SSF81321">
    <property type="entry name" value="Family A G protein-coupled receptor-like"/>
    <property type="match status" value="1"/>
</dbReference>
<protein>
    <recommendedName>
        <fullName evidence="7">G-protein coupled receptors family 1 profile domain-containing protein</fullName>
    </recommendedName>
</protein>
<feature type="transmembrane region" description="Helical" evidence="6">
    <location>
        <begin position="234"/>
        <end position="254"/>
    </location>
</feature>
<evidence type="ECO:0000256" key="2">
    <source>
        <dbReference type="ARBA" id="ARBA00022475"/>
    </source>
</evidence>
<keyword evidence="9" id="KW-1185">Reference proteome</keyword>
<keyword evidence="5 6" id="KW-0472">Membrane</keyword>